<feature type="transmembrane region" description="Helical" evidence="6">
    <location>
        <begin position="46"/>
        <end position="66"/>
    </location>
</feature>
<proteinExistence type="inferred from homology"/>
<keyword evidence="3 6" id="KW-0812">Transmembrane</keyword>
<sequence>MINLKKYMPAVSGLLFGAAWFLMIDGHVYENHNLAKNPDFGPSIKWVYYLPGVFSTLGLVMSNIVNLDVLTNSSFFADDDSVIKTRIWLFVSFAINFGCIAGAIWIMAGVFLPPHNYNSASQWPGIALTLQNALIFISSLILVYAKTQKEDDGYSNF</sequence>
<dbReference type="OrthoDB" id="268928at2759"/>
<dbReference type="GO" id="GO:0016020">
    <property type="term" value="C:membrane"/>
    <property type="evidence" value="ECO:0007669"/>
    <property type="project" value="UniProtKB-SubCell"/>
</dbReference>
<keyword evidence="5 6" id="KW-0472">Membrane</keyword>
<keyword evidence="4 6" id="KW-1133">Transmembrane helix</keyword>
<protein>
    <recommendedName>
        <fullName evidence="9">Transmembrane protein</fullName>
    </recommendedName>
</protein>
<comment type="subcellular location">
    <subcellularLocation>
        <location evidence="1">Membrane</location>
        <topology evidence="1">Multi-pass membrane protein</topology>
    </subcellularLocation>
</comment>
<gene>
    <name evidence="7" type="ORF">CYY_004637</name>
</gene>
<evidence type="ECO:0000313" key="8">
    <source>
        <dbReference type="Proteomes" id="UP000695562"/>
    </source>
</evidence>
<dbReference type="AlphaFoldDB" id="A0A8J4V086"/>
<comment type="caution">
    <text evidence="7">The sequence shown here is derived from an EMBL/GenBank/DDBJ whole genome shotgun (WGS) entry which is preliminary data.</text>
</comment>
<feature type="transmembrane region" description="Helical" evidence="6">
    <location>
        <begin position="123"/>
        <end position="145"/>
    </location>
</feature>
<feature type="transmembrane region" description="Helical" evidence="6">
    <location>
        <begin position="87"/>
        <end position="111"/>
    </location>
</feature>
<evidence type="ECO:0000256" key="5">
    <source>
        <dbReference type="ARBA" id="ARBA00023136"/>
    </source>
</evidence>
<evidence type="ECO:0000256" key="3">
    <source>
        <dbReference type="ARBA" id="ARBA00022692"/>
    </source>
</evidence>
<feature type="transmembrane region" description="Helical" evidence="6">
    <location>
        <begin position="7"/>
        <end position="26"/>
    </location>
</feature>
<evidence type="ECO:0000313" key="7">
    <source>
        <dbReference type="EMBL" id="KAF2074068.1"/>
    </source>
</evidence>
<evidence type="ECO:0000256" key="2">
    <source>
        <dbReference type="ARBA" id="ARBA00005335"/>
    </source>
</evidence>
<dbReference type="PANTHER" id="PTHR13180">
    <property type="entry name" value="SMALL MEMBRANE PROTEIN-RELATED"/>
    <property type="match status" value="1"/>
</dbReference>
<evidence type="ECO:0000256" key="1">
    <source>
        <dbReference type="ARBA" id="ARBA00004141"/>
    </source>
</evidence>
<keyword evidence="8" id="KW-1185">Reference proteome</keyword>
<name>A0A8J4V086_9MYCE</name>
<dbReference type="InterPro" id="IPR007919">
    <property type="entry name" value="UPF0220"/>
</dbReference>
<dbReference type="Proteomes" id="UP000695562">
    <property type="component" value="Unassembled WGS sequence"/>
</dbReference>
<evidence type="ECO:0000256" key="6">
    <source>
        <dbReference type="SAM" id="Phobius"/>
    </source>
</evidence>
<evidence type="ECO:0000256" key="4">
    <source>
        <dbReference type="ARBA" id="ARBA00022989"/>
    </source>
</evidence>
<accession>A0A8J4V086</accession>
<dbReference type="Pfam" id="PF05255">
    <property type="entry name" value="UPF0220"/>
    <property type="match status" value="1"/>
</dbReference>
<dbReference type="EMBL" id="AJWJ01000167">
    <property type="protein sequence ID" value="KAF2074068.1"/>
    <property type="molecule type" value="Genomic_DNA"/>
</dbReference>
<reference evidence="7" key="1">
    <citation type="submission" date="2020-01" db="EMBL/GenBank/DDBJ databases">
        <title>Development of genomics and gene disruption for Polysphondylium violaceum indicates a role for the polyketide synthase stlB in stalk morphogenesis.</title>
        <authorList>
            <person name="Narita B."/>
            <person name="Kawabe Y."/>
            <person name="Kin K."/>
            <person name="Saito T."/>
            <person name="Gibbs R."/>
            <person name="Kuspa A."/>
            <person name="Muzny D."/>
            <person name="Queller D."/>
            <person name="Richards S."/>
            <person name="Strassman J."/>
            <person name="Sucgang R."/>
            <person name="Worley K."/>
            <person name="Schaap P."/>
        </authorList>
    </citation>
    <scope>NUCLEOTIDE SEQUENCE</scope>
    <source>
        <strain evidence="7">QSvi11</strain>
    </source>
</reference>
<organism evidence="7 8">
    <name type="scientific">Polysphondylium violaceum</name>
    <dbReference type="NCBI Taxonomy" id="133409"/>
    <lineage>
        <taxon>Eukaryota</taxon>
        <taxon>Amoebozoa</taxon>
        <taxon>Evosea</taxon>
        <taxon>Eumycetozoa</taxon>
        <taxon>Dictyostelia</taxon>
        <taxon>Dictyosteliales</taxon>
        <taxon>Dictyosteliaceae</taxon>
        <taxon>Polysphondylium</taxon>
    </lineage>
</organism>
<comment type="similarity">
    <text evidence="2">Belongs to the UPF0220 family.</text>
</comment>
<evidence type="ECO:0008006" key="9">
    <source>
        <dbReference type="Google" id="ProtNLM"/>
    </source>
</evidence>